<keyword evidence="2" id="KW-1133">Transmembrane helix</keyword>
<reference evidence="3 4" key="1">
    <citation type="submission" date="2020-04" db="EMBL/GenBank/DDBJ databases">
        <title>CFH 90308 Microbacterium sp.</title>
        <authorList>
            <person name="Nie G."/>
            <person name="Ming H."/>
            <person name="Xia T."/>
        </authorList>
    </citation>
    <scope>NUCLEOTIDE SEQUENCE [LARGE SCALE GENOMIC DNA]</scope>
    <source>
        <strain evidence="3 4">CFH 90308</strain>
    </source>
</reference>
<evidence type="ECO:0000256" key="1">
    <source>
        <dbReference type="SAM" id="MobiDB-lite"/>
    </source>
</evidence>
<protein>
    <submittedName>
        <fullName evidence="3">Uncharacterized protein</fullName>
    </submittedName>
</protein>
<proteinExistence type="predicted"/>
<keyword evidence="2" id="KW-0472">Membrane</keyword>
<keyword evidence="4" id="KW-1185">Reference proteome</keyword>
<accession>A0ABX1KBC8</accession>
<name>A0ABX1KBC8_9MICO</name>
<evidence type="ECO:0000313" key="4">
    <source>
        <dbReference type="Proteomes" id="UP001429745"/>
    </source>
</evidence>
<gene>
    <name evidence="3" type="ORF">HF576_10750</name>
</gene>
<sequence length="57" mass="6285">MDWGVLIVVGAVWVVVAVAVGLLVGRIVRRRDQEEPLPASEDDVDDDTDQRNLRSIA</sequence>
<comment type="caution">
    <text evidence="3">The sequence shown here is derived from an EMBL/GenBank/DDBJ whole genome shotgun (WGS) entry which is preliminary data.</text>
</comment>
<dbReference type="Proteomes" id="UP001429745">
    <property type="component" value="Unassembled WGS sequence"/>
</dbReference>
<organism evidence="3 4">
    <name type="scientific">Microbacterium salsuginis</name>
    <dbReference type="NCBI Taxonomy" id="2722803"/>
    <lineage>
        <taxon>Bacteria</taxon>
        <taxon>Bacillati</taxon>
        <taxon>Actinomycetota</taxon>
        <taxon>Actinomycetes</taxon>
        <taxon>Micrococcales</taxon>
        <taxon>Microbacteriaceae</taxon>
        <taxon>Microbacterium</taxon>
    </lineage>
</organism>
<evidence type="ECO:0000313" key="3">
    <source>
        <dbReference type="EMBL" id="NLP84331.1"/>
    </source>
</evidence>
<keyword evidence="2" id="KW-0812">Transmembrane</keyword>
<dbReference type="RefSeq" id="WP_168912802.1">
    <property type="nucleotide sequence ID" value="NZ_JABACI010000003.1"/>
</dbReference>
<dbReference type="EMBL" id="JABACI010000003">
    <property type="protein sequence ID" value="NLP84331.1"/>
    <property type="molecule type" value="Genomic_DNA"/>
</dbReference>
<evidence type="ECO:0000256" key="2">
    <source>
        <dbReference type="SAM" id="Phobius"/>
    </source>
</evidence>
<feature type="region of interest" description="Disordered" evidence="1">
    <location>
        <begin position="34"/>
        <end position="57"/>
    </location>
</feature>
<feature type="transmembrane region" description="Helical" evidence="2">
    <location>
        <begin position="6"/>
        <end position="25"/>
    </location>
</feature>